<dbReference type="EnsemblMetazoa" id="XM_030976777">
    <property type="protein sequence ID" value="XP_030832637"/>
    <property type="gene ID" value="LOC100888957"/>
</dbReference>
<dbReference type="Proteomes" id="UP000007110">
    <property type="component" value="Unassembled WGS sequence"/>
</dbReference>
<dbReference type="GeneID" id="100888957"/>
<dbReference type="PANTHER" id="PTHR11506:SF35">
    <property type="entry name" value="LYSOSOME-ASSOCIATED MEMBRANE GLYCOPROTEIN 5"/>
    <property type="match status" value="1"/>
</dbReference>
<evidence type="ECO:0000256" key="4">
    <source>
        <dbReference type="ARBA" id="ARBA00022989"/>
    </source>
</evidence>
<evidence type="ECO:0000256" key="2">
    <source>
        <dbReference type="ARBA" id="ARBA00022692"/>
    </source>
</evidence>
<sequence length="370" mass="39528">MTRITTFQAAGILVAALMCFPAVCYAYNKTITRTSTTTGAITNGPTTKTASNMTTTGHKQTTASNMTTTGHKQTTASNMTTTGPTTITASNMTTTGHKQTTESNMKTTGPTTTDASNMKTTEAPTTPEPKTTAASNMTTESGTTSTTQSVTPGGTTSAPKARWEVRDKDGKLCMIMDFDGTITDVINGVTEKIPSHASTSASDCSSSSYSAFVLDFNTIFTEWRIVLNFTTRGGSFMLHTLSASRSTLRTPLSSSVTEDFFNVPLGDYYTCSHFNYSLGYLQLNLTNPSLQPFVQRTEGGDNLGQAYVCRPAQQSDSNTLKLDRKTKIGLGVGIPIALIVIVCCGCCCCCCGSCGNYKMNYSKSCRYSSF</sequence>
<dbReference type="GO" id="GO:0005886">
    <property type="term" value="C:plasma membrane"/>
    <property type="evidence" value="ECO:0000318"/>
    <property type="project" value="GO_Central"/>
</dbReference>
<keyword evidence="5 8" id="KW-0472">Membrane</keyword>
<keyword evidence="2 8" id="KW-0812">Transmembrane</keyword>
<evidence type="ECO:0000256" key="3">
    <source>
        <dbReference type="ARBA" id="ARBA00022729"/>
    </source>
</evidence>
<dbReference type="InParanoid" id="A0A7M7N8A7"/>
<dbReference type="OrthoDB" id="10215856at2759"/>
<dbReference type="AlphaFoldDB" id="A0A7M7N8A7"/>
<dbReference type="GO" id="GO:0072594">
    <property type="term" value="P:establishment of protein localization to organelle"/>
    <property type="evidence" value="ECO:0000318"/>
    <property type="project" value="GO_Central"/>
</dbReference>
<dbReference type="GO" id="GO:0031902">
    <property type="term" value="C:late endosome membrane"/>
    <property type="evidence" value="ECO:0000318"/>
    <property type="project" value="GO_Central"/>
</dbReference>
<proteinExistence type="predicted"/>
<comment type="subcellular location">
    <subcellularLocation>
        <location evidence="1">Cell membrane</location>
        <topology evidence="1">Single-pass type I membrane protein</topology>
    </subcellularLocation>
</comment>
<evidence type="ECO:0000256" key="9">
    <source>
        <dbReference type="SAM" id="SignalP"/>
    </source>
</evidence>
<dbReference type="RefSeq" id="XP_030832637.1">
    <property type="nucleotide sequence ID" value="XM_030976777.1"/>
</dbReference>
<accession>A0A7M7N8A7</accession>
<evidence type="ECO:0000256" key="5">
    <source>
        <dbReference type="ARBA" id="ARBA00023136"/>
    </source>
</evidence>
<dbReference type="PANTHER" id="PTHR11506">
    <property type="entry name" value="LYSOSOME-ASSOCIATED MEMBRANE GLYCOPROTEIN"/>
    <property type="match status" value="1"/>
</dbReference>
<protein>
    <submittedName>
        <fullName evidence="10">Uncharacterized protein</fullName>
    </submittedName>
</protein>
<feature type="transmembrane region" description="Helical" evidence="8">
    <location>
        <begin position="328"/>
        <end position="354"/>
    </location>
</feature>
<dbReference type="InterPro" id="IPR002000">
    <property type="entry name" value="Lysosome-assoc_membr_glycop"/>
</dbReference>
<keyword evidence="6" id="KW-0325">Glycoprotein</keyword>
<evidence type="ECO:0000313" key="10">
    <source>
        <dbReference type="EnsemblMetazoa" id="XP_030832637"/>
    </source>
</evidence>
<evidence type="ECO:0000256" key="6">
    <source>
        <dbReference type="ARBA" id="ARBA00023180"/>
    </source>
</evidence>
<feature type="chain" id="PRO_5029610685" evidence="9">
    <location>
        <begin position="27"/>
        <end position="370"/>
    </location>
</feature>
<reference evidence="11" key="1">
    <citation type="submission" date="2015-02" db="EMBL/GenBank/DDBJ databases">
        <title>Genome sequencing for Strongylocentrotus purpuratus.</title>
        <authorList>
            <person name="Murali S."/>
            <person name="Liu Y."/>
            <person name="Vee V."/>
            <person name="English A."/>
            <person name="Wang M."/>
            <person name="Skinner E."/>
            <person name="Han Y."/>
            <person name="Muzny D.M."/>
            <person name="Worley K.C."/>
            <person name="Gibbs R.A."/>
        </authorList>
    </citation>
    <scope>NUCLEOTIDE SEQUENCE</scope>
</reference>
<evidence type="ECO:0000256" key="7">
    <source>
        <dbReference type="SAM" id="MobiDB-lite"/>
    </source>
</evidence>
<feature type="compositionally biased region" description="Low complexity" evidence="7">
    <location>
        <begin position="36"/>
        <end position="49"/>
    </location>
</feature>
<dbReference type="GO" id="GO:0005765">
    <property type="term" value="C:lysosomal membrane"/>
    <property type="evidence" value="ECO:0000318"/>
    <property type="project" value="GO_Central"/>
</dbReference>
<name>A0A7M7N8A7_STRPU</name>
<organism evidence="10 11">
    <name type="scientific">Strongylocentrotus purpuratus</name>
    <name type="common">Purple sea urchin</name>
    <dbReference type="NCBI Taxonomy" id="7668"/>
    <lineage>
        <taxon>Eukaryota</taxon>
        <taxon>Metazoa</taxon>
        <taxon>Echinodermata</taxon>
        <taxon>Eleutherozoa</taxon>
        <taxon>Echinozoa</taxon>
        <taxon>Echinoidea</taxon>
        <taxon>Euechinoidea</taxon>
        <taxon>Echinacea</taxon>
        <taxon>Camarodonta</taxon>
        <taxon>Echinidea</taxon>
        <taxon>Strongylocentrotidae</taxon>
        <taxon>Strongylocentrotus</taxon>
    </lineage>
</organism>
<dbReference type="KEGG" id="spu:100888957"/>
<keyword evidence="11" id="KW-1185">Reference proteome</keyword>
<evidence type="ECO:0000313" key="11">
    <source>
        <dbReference type="Proteomes" id="UP000007110"/>
    </source>
</evidence>
<evidence type="ECO:0000256" key="1">
    <source>
        <dbReference type="ARBA" id="ARBA00004251"/>
    </source>
</evidence>
<feature type="signal peptide" evidence="9">
    <location>
        <begin position="1"/>
        <end position="26"/>
    </location>
</feature>
<keyword evidence="3 9" id="KW-0732">Signal</keyword>
<reference evidence="10" key="2">
    <citation type="submission" date="2021-01" db="UniProtKB">
        <authorList>
            <consortium name="EnsemblMetazoa"/>
        </authorList>
    </citation>
    <scope>IDENTIFICATION</scope>
</reference>
<feature type="compositionally biased region" description="Low complexity" evidence="7">
    <location>
        <begin position="119"/>
        <end position="157"/>
    </location>
</feature>
<feature type="compositionally biased region" description="Polar residues" evidence="7">
    <location>
        <begin position="50"/>
        <end position="118"/>
    </location>
</feature>
<evidence type="ECO:0000256" key="8">
    <source>
        <dbReference type="SAM" id="Phobius"/>
    </source>
</evidence>
<feature type="region of interest" description="Disordered" evidence="7">
    <location>
        <begin position="36"/>
        <end position="159"/>
    </location>
</feature>
<keyword evidence="4 8" id="KW-1133">Transmembrane helix</keyword>